<dbReference type="OrthoDB" id="6379191at2759"/>
<proteinExistence type="predicted"/>
<evidence type="ECO:0000256" key="1">
    <source>
        <dbReference type="ARBA" id="ARBA00022460"/>
    </source>
</evidence>
<dbReference type="PRINTS" id="PR00947">
    <property type="entry name" value="CUTICLE"/>
</dbReference>
<organism evidence="4 5">
    <name type="scientific">Sitophilus oryzae</name>
    <name type="common">Rice weevil</name>
    <name type="synonym">Curculio oryzae</name>
    <dbReference type="NCBI Taxonomy" id="7048"/>
    <lineage>
        <taxon>Eukaryota</taxon>
        <taxon>Metazoa</taxon>
        <taxon>Ecdysozoa</taxon>
        <taxon>Arthropoda</taxon>
        <taxon>Hexapoda</taxon>
        <taxon>Insecta</taxon>
        <taxon>Pterygota</taxon>
        <taxon>Neoptera</taxon>
        <taxon>Endopterygota</taxon>
        <taxon>Coleoptera</taxon>
        <taxon>Polyphaga</taxon>
        <taxon>Cucujiformia</taxon>
        <taxon>Curculionidae</taxon>
        <taxon>Dryophthorinae</taxon>
        <taxon>Sitophilus</taxon>
    </lineage>
</organism>
<keyword evidence="3" id="KW-0732">Signal</keyword>
<feature type="chain" id="PRO_5026815006" evidence="3">
    <location>
        <begin position="17"/>
        <end position="137"/>
    </location>
</feature>
<dbReference type="KEGG" id="soy:115880451"/>
<keyword evidence="4" id="KW-1185">Reference proteome</keyword>
<name>A0A6J2XR17_SITOR</name>
<dbReference type="Pfam" id="PF00379">
    <property type="entry name" value="Chitin_bind_4"/>
    <property type="match status" value="1"/>
</dbReference>
<evidence type="ECO:0000256" key="2">
    <source>
        <dbReference type="PROSITE-ProRule" id="PRU00497"/>
    </source>
</evidence>
<dbReference type="InterPro" id="IPR031311">
    <property type="entry name" value="CHIT_BIND_RR_consensus"/>
</dbReference>
<feature type="signal peptide" evidence="3">
    <location>
        <begin position="1"/>
        <end position="16"/>
    </location>
</feature>
<dbReference type="PANTHER" id="PTHR10380">
    <property type="entry name" value="CUTICLE PROTEIN"/>
    <property type="match status" value="1"/>
</dbReference>
<evidence type="ECO:0000256" key="3">
    <source>
        <dbReference type="SAM" id="SignalP"/>
    </source>
</evidence>
<dbReference type="PROSITE" id="PS00233">
    <property type="entry name" value="CHIT_BIND_RR_1"/>
    <property type="match status" value="1"/>
</dbReference>
<keyword evidence="1 2" id="KW-0193">Cuticle</keyword>
<sequence>MIWLITIASIVGVAQAAQLTGREPIPIVSQDVEVNFDGTYKSSYETGNGIAVQETGHLKNAGNKDAEAEEVQGSFQYTAPDGSPILIQYIADENGFQAQGSHLPIAPTPPPIPVAILRALEWNAAHPEQEEPSSRKF</sequence>
<dbReference type="FunCoup" id="A0A6J2XR17">
    <property type="interactions" value="28"/>
</dbReference>
<evidence type="ECO:0000313" key="5">
    <source>
        <dbReference type="RefSeq" id="XP_030753516.1"/>
    </source>
</evidence>
<dbReference type="GO" id="GO:0008010">
    <property type="term" value="F:structural constituent of chitin-based larval cuticle"/>
    <property type="evidence" value="ECO:0007669"/>
    <property type="project" value="TreeGrafter"/>
</dbReference>
<dbReference type="InterPro" id="IPR000618">
    <property type="entry name" value="Insect_cuticle"/>
</dbReference>
<evidence type="ECO:0000313" key="4">
    <source>
        <dbReference type="Proteomes" id="UP000504635"/>
    </source>
</evidence>
<gene>
    <name evidence="5" type="primary">LOC115880451</name>
</gene>
<protein>
    <submittedName>
        <fullName evidence="5">Endocuticle structural glycoprotein SgAbd-2-like</fullName>
    </submittedName>
</protein>
<reference evidence="5" key="1">
    <citation type="submission" date="2025-08" db="UniProtKB">
        <authorList>
            <consortium name="RefSeq"/>
        </authorList>
    </citation>
    <scope>IDENTIFICATION</scope>
    <source>
        <tissue evidence="5">Gonads</tissue>
    </source>
</reference>
<dbReference type="GeneID" id="115880451"/>
<dbReference type="Proteomes" id="UP000504635">
    <property type="component" value="Unplaced"/>
</dbReference>
<accession>A0A6J2XR17</accession>
<dbReference type="GO" id="GO:0062129">
    <property type="term" value="C:chitin-based extracellular matrix"/>
    <property type="evidence" value="ECO:0007669"/>
    <property type="project" value="TreeGrafter"/>
</dbReference>
<dbReference type="PANTHER" id="PTHR10380:SF241">
    <property type="entry name" value="CUTICULAR PROTEIN 47EG-RELATED"/>
    <property type="match status" value="1"/>
</dbReference>
<dbReference type="InParanoid" id="A0A6J2XR17"/>
<dbReference type="AlphaFoldDB" id="A0A6J2XR17"/>
<dbReference type="InterPro" id="IPR050468">
    <property type="entry name" value="Cuticle_Struct_Prot"/>
</dbReference>
<dbReference type="RefSeq" id="XP_030753516.1">
    <property type="nucleotide sequence ID" value="XM_030897656.1"/>
</dbReference>
<dbReference type="PROSITE" id="PS51155">
    <property type="entry name" value="CHIT_BIND_RR_2"/>
    <property type="match status" value="1"/>
</dbReference>